<feature type="domain" description="CN hydrolase" evidence="2">
    <location>
        <begin position="1"/>
        <end position="245"/>
    </location>
</feature>
<proteinExistence type="predicted"/>
<name>A0ABN3JTP9_9ACTN</name>
<dbReference type="Proteomes" id="UP001501231">
    <property type="component" value="Unassembled WGS sequence"/>
</dbReference>
<accession>A0ABN3JTP9</accession>
<protein>
    <recommendedName>
        <fullName evidence="2">CN hydrolase domain-containing protein</fullName>
    </recommendedName>
</protein>
<dbReference type="InterPro" id="IPR050345">
    <property type="entry name" value="Aliph_Amidase/BUP"/>
</dbReference>
<evidence type="ECO:0000313" key="4">
    <source>
        <dbReference type="Proteomes" id="UP001501231"/>
    </source>
</evidence>
<dbReference type="InterPro" id="IPR036526">
    <property type="entry name" value="C-N_Hydrolase_sf"/>
</dbReference>
<dbReference type="Pfam" id="PF00795">
    <property type="entry name" value="CN_hydrolase"/>
    <property type="match status" value="1"/>
</dbReference>
<comment type="caution">
    <text evidence="3">The sequence shown here is derived from an EMBL/GenBank/DDBJ whole genome shotgun (WGS) entry which is preliminary data.</text>
</comment>
<dbReference type="PANTHER" id="PTHR43674">
    <property type="entry name" value="NITRILASE C965.09-RELATED"/>
    <property type="match status" value="1"/>
</dbReference>
<evidence type="ECO:0000259" key="2">
    <source>
        <dbReference type="PROSITE" id="PS50263"/>
    </source>
</evidence>
<sequence>MRVAAIQLDTAGGHPDALDRTARLIDEAAADGAGLVLLPELFAVPFVQPDPDPEYFRLAEPLDGPSNVMAAERSRRHGITVVSSVFEASATPGVYHNTACTYVGGELRSVYRKSHLPFSNGFPEKFYFRPGQAEPEVVDIGAAAIGTIICYERHFPELSRIVALKGAAVLTVPVASASAPMREVFQLELRAHGIFNNLFVVCANRIGREGPKDYFGTSAVYGPDGEIIAQAADTGDEVVAADIDLARVTARRESRPFFRDRRPDLYPRLAQPG</sequence>
<dbReference type="InterPro" id="IPR003010">
    <property type="entry name" value="C-N_Hydrolase"/>
</dbReference>
<keyword evidence="4" id="KW-1185">Reference proteome</keyword>
<dbReference type="PANTHER" id="PTHR43674:SF2">
    <property type="entry name" value="BETA-UREIDOPROPIONASE"/>
    <property type="match status" value="1"/>
</dbReference>
<dbReference type="RefSeq" id="WP_344593937.1">
    <property type="nucleotide sequence ID" value="NZ_BAAARW010000024.1"/>
</dbReference>
<dbReference type="Gene3D" id="3.60.110.10">
    <property type="entry name" value="Carbon-nitrogen hydrolase"/>
    <property type="match status" value="1"/>
</dbReference>
<dbReference type="SUPFAM" id="SSF56317">
    <property type="entry name" value="Carbon-nitrogen hydrolase"/>
    <property type="match status" value="1"/>
</dbReference>
<gene>
    <name evidence="3" type="ORF">GCM10010191_63370</name>
</gene>
<reference evidence="3 4" key="1">
    <citation type="journal article" date="2019" name="Int. J. Syst. Evol. Microbiol.">
        <title>The Global Catalogue of Microorganisms (GCM) 10K type strain sequencing project: providing services to taxonomists for standard genome sequencing and annotation.</title>
        <authorList>
            <consortium name="The Broad Institute Genomics Platform"/>
            <consortium name="The Broad Institute Genome Sequencing Center for Infectious Disease"/>
            <person name="Wu L."/>
            <person name="Ma J."/>
        </authorList>
    </citation>
    <scope>NUCLEOTIDE SEQUENCE [LARGE SCALE GENOMIC DNA]</scope>
    <source>
        <strain evidence="3 4">JCM 3325</strain>
    </source>
</reference>
<dbReference type="PROSITE" id="PS50263">
    <property type="entry name" value="CN_HYDROLASE"/>
    <property type="match status" value="1"/>
</dbReference>
<evidence type="ECO:0000313" key="3">
    <source>
        <dbReference type="EMBL" id="GAA2439358.1"/>
    </source>
</evidence>
<keyword evidence="1" id="KW-0378">Hydrolase</keyword>
<evidence type="ECO:0000256" key="1">
    <source>
        <dbReference type="ARBA" id="ARBA00022801"/>
    </source>
</evidence>
<dbReference type="EMBL" id="BAAARW010000024">
    <property type="protein sequence ID" value="GAA2439358.1"/>
    <property type="molecule type" value="Genomic_DNA"/>
</dbReference>
<organism evidence="3 4">
    <name type="scientific">Actinomadura vinacea</name>
    <dbReference type="NCBI Taxonomy" id="115336"/>
    <lineage>
        <taxon>Bacteria</taxon>
        <taxon>Bacillati</taxon>
        <taxon>Actinomycetota</taxon>
        <taxon>Actinomycetes</taxon>
        <taxon>Streptosporangiales</taxon>
        <taxon>Thermomonosporaceae</taxon>
        <taxon>Actinomadura</taxon>
    </lineage>
</organism>